<comment type="subcellular location">
    <subcellularLocation>
        <location evidence="8">Cytoplasm</location>
    </subcellularLocation>
</comment>
<protein>
    <recommendedName>
        <fullName evidence="8">Glycine--tRNA ligase</fullName>
        <ecNumber evidence="8">6.1.1.14</ecNumber>
    </recommendedName>
    <alternativeName>
        <fullName evidence="8">Glycyl-tRNA synthetase</fullName>
        <shortName evidence="8">GlyRS</shortName>
    </alternativeName>
</protein>
<dbReference type="Gene3D" id="3.30.40.230">
    <property type="match status" value="1"/>
</dbReference>
<keyword evidence="9" id="KW-0175">Coiled coil</keyword>
<dbReference type="PANTHER" id="PTHR10745">
    <property type="entry name" value="GLYCYL-TRNA SYNTHETASE/DNA POLYMERASE SUBUNIT GAMMA-2"/>
    <property type="match status" value="1"/>
</dbReference>
<keyword evidence="4 8" id="KW-0547">Nucleotide-binding</keyword>
<dbReference type="Gene3D" id="3.30.930.10">
    <property type="entry name" value="Bira Bifunctional Protein, Domain 2"/>
    <property type="match status" value="1"/>
</dbReference>
<feature type="coiled-coil region" evidence="9">
    <location>
        <begin position="107"/>
        <end position="134"/>
    </location>
</feature>
<dbReference type="InterPro" id="IPR036621">
    <property type="entry name" value="Anticodon-bd_dom_sf"/>
</dbReference>
<evidence type="ECO:0000256" key="8">
    <source>
        <dbReference type="HAMAP-Rule" id="MF_00253"/>
    </source>
</evidence>
<evidence type="ECO:0000256" key="2">
    <source>
        <dbReference type="ARBA" id="ARBA00022490"/>
    </source>
</evidence>
<dbReference type="InterPro" id="IPR004154">
    <property type="entry name" value="Anticodon-bd"/>
</dbReference>
<dbReference type="GO" id="GO:0004081">
    <property type="term" value="F:bis(5'-nucleosyl)-tetraphosphatase (asymmetrical) activity"/>
    <property type="evidence" value="ECO:0007669"/>
    <property type="project" value="UniProtKB-ARBA"/>
</dbReference>
<comment type="catalytic activity">
    <reaction evidence="8">
        <text>tRNA(Gly) + glycine + ATP = glycyl-tRNA(Gly) + AMP + diphosphate</text>
        <dbReference type="Rhea" id="RHEA:16013"/>
        <dbReference type="Rhea" id="RHEA-COMP:9664"/>
        <dbReference type="Rhea" id="RHEA-COMP:9683"/>
        <dbReference type="ChEBI" id="CHEBI:30616"/>
        <dbReference type="ChEBI" id="CHEBI:33019"/>
        <dbReference type="ChEBI" id="CHEBI:57305"/>
        <dbReference type="ChEBI" id="CHEBI:78442"/>
        <dbReference type="ChEBI" id="CHEBI:78522"/>
        <dbReference type="ChEBI" id="CHEBI:456215"/>
        <dbReference type="EC" id="6.1.1.14"/>
    </reaction>
</comment>
<dbReference type="GO" id="GO:0005737">
    <property type="term" value="C:cytoplasm"/>
    <property type="evidence" value="ECO:0007669"/>
    <property type="project" value="UniProtKB-SubCell"/>
</dbReference>
<feature type="binding site" evidence="8">
    <location>
        <begin position="372"/>
        <end position="376"/>
    </location>
    <ligand>
        <name>substrate</name>
    </ligand>
</feature>
<evidence type="ECO:0000256" key="4">
    <source>
        <dbReference type="ARBA" id="ARBA00022741"/>
    </source>
</evidence>
<dbReference type="AlphaFoldDB" id="A0A1G8G9Q5"/>
<keyword evidence="5 8" id="KW-0067">ATP-binding</keyword>
<dbReference type="InterPro" id="IPR002315">
    <property type="entry name" value="tRNA-synt_gly"/>
</dbReference>
<evidence type="ECO:0000313" key="12">
    <source>
        <dbReference type="Proteomes" id="UP000243588"/>
    </source>
</evidence>
<dbReference type="PROSITE" id="PS50862">
    <property type="entry name" value="AA_TRNA_LIGASE_II"/>
    <property type="match status" value="1"/>
</dbReference>
<dbReference type="EMBL" id="FNDQ01000024">
    <property type="protein sequence ID" value="SDH91148.1"/>
    <property type="molecule type" value="Genomic_DNA"/>
</dbReference>
<dbReference type="GO" id="GO:0006426">
    <property type="term" value="P:glycyl-tRNA aminoacylation"/>
    <property type="evidence" value="ECO:0007669"/>
    <property type="project" value="UniProtKB-UniRule"/>
</dbReference>
<feature type="binding site" evidence="8">
    <location>
        <position position="218"/>
    </location>
    <ligand>
        <name>substrate</name>
    </ligand>
</feature>
<name>A0A1G8G9Q5_9FLAO</name>
<dbReference type="InterPro" id="IPR045864">
    <property type="entry name" value="aa-tRNA-synth_II/BPL/LPL"/>
</dbReference>
<evidence type="ECO:0000256" key="5">
    <source>
        <dbReference type="ARBA" id="ARBA00022840"/>
    </source>
</evidence>
<keyword evidence="3 8" id="KW-0436">Ligase</keyword>
<accession>A0A1G8G9Q5</accession>
<organism evidence="11 12">
    <name type="scientific">Myroides phaeus</name>
    <dbReference type="NCBI Taxonomy" id="702745"/>
    <lineage>
        <taxon>Bacteria</taxon>
        <taxon>Pseudomonadati</taxon>
        <taxon>Bacteroidota</taxon>
        <taxon>Flavobacteriia</taxon>
        <taxon>Flavobacteriales</taxon>
        <taxon>Flavobacteriaceae</taxon>
        <taxon>Myroides</taxon>
    </lineage>
</organism>
<gene>
    <name evidence="8" type="primary">glyQS</name>
    <name evidence="11" type="ORF">SAMN05421818_12420</name>
</gene>
<feature type="binding site" evidence="8">
    <location>
        <begin position="376"/>
        <end position="379"/>
    </location>
    <ligand>
        <name>ATP</name>
        <dbReference type="ChEBI" id="CHEBI:30616"/>
    </ligand>
</feature>
<reference evidence="12" key="1">
    <citation type="submission" date="2016-10" db="EMBL/GenBank/DDBJ databases">
        <authorList>
            <person name="Varghese N."/>
            <person name="Submissions S."/>
        </authorList>
    </citation>
    <scope>NUCLEOTIDE SEQUENCE [LARGE SCALE GENOMIC DNA]</scope>
    <source>
        <strain evidence="12">DSM 23313</strain>
    </source>
</reference>
<evidence type="ECO:0000256" key="9">
    <source>
        <dbReference type="SAM" id="Coils"/>
    </source>
</evidence>
<dbReference type="PANTHER" id="PTHR10745:SF8">
    <property type="entry name" value="DNA POLYMERASE SUBUNIT GAMMA-2, MITOCHONDRIAL"/>
    <property type="match status" value="1"/>
</dbReference>
<dbReference type="PRINTS" id="PR01043">
    <property type="entry name" value="TRNASYNTHGLY"/>
</dbReference>
<evidence type="ECO:0000256" key="1">
    <source>
        <dbReference type="ARBA" id="ARBA00008226"/>
    </source>
</evidence>
<evidence type="ECO:0000256" key="7">
    <source>
        <dbReference type="ARBA" id="ARBA00023146"/>
    </source>
</evidence>
<evidence type="ECO:0000259" key="10">
    <source>
        <dbReference type="PROSITE" id="PS50862"/>
    </source>
</evidence>
<dbReference type="EC" id="6.1.1.14" evidence="8"/>
<comment type="similarity">
    <text evidence="1 8">Belongs to the class-II aminoacyl-tRNA synthetase family.</text>
</comment>
<dbReference type="InterPro" id="IPR027031">
    <property type="entry name" value="Gly-tRNA_synthase/POLG2"/>
</dbReference>
<proteinExistence type="inferred from homology"/>
<evidence type="ECO:0000256" key="3">
    <source>
        <dbReference type="ARBA" id="ARBA00022598"/>
    </source>
</evidence>
<dbReference type="Gene3D" id="3.40.50.800">
    <property type="entry name" value="Anticodon-binding domain"/>
    <property type="match status" value="1"/>
</dbReference>
<evidence type="ECO:0000313" key="11">
    <source>
        <dbReference type="EMBL" id="SDH91148.1"/>
    </source>
</evidence>
<feature type="binding site" evidence="8">
    <location>
        <begin position="260"/>
        <end position="265"/>
    </location>
    <ligand>
        <name>ATP</name>
        <dbReference type="ChEBI" id="CHEBI:30616"/>
    </ligand>
</feature>
<feature type="binding site" evidence="8">
    <location>
        <begin position="250"/>
        <end position="252"/>
    </location>
    <ligand>
        <name>ATP</name>
        <dbReference type="ChEBI" id="CHEBI:30616"/>
    </ligand>
</feature>
<dbReference type="GO" id="GO:0070062">
    <property type="term" value="C:extracellular exosome"/>
    <property type="evidence" value="ECO:0007669"/>
    <property type="project" value="UniProtKB-ARBA"/>
</dbReference>
<dbReference type="NCBIfam" id="NF003211">
    <property type="entry name" value="PRK04173.1"/>
    <property type="match status" value="1"/>
</dbReference>
<comment type="function">
    <text evidence="8">Catalyzes the attachment of glycine to tRNA(Gly).</text>
</comment>
<dbReference type="InterPro" id="IPR033731">
    <property type="entry name" value="GlyRS-like_core"/>
</dbReference>
<feature type="binding site" evidence="8">
    <location>
        <begin position="332"/>
        <end position="333"/>
    </location>
    <ligand>
        <name>ATP</name>
        <dbReference type="ChEBI" id="CHEBI:30616"/>
    </ligand>
</feature>
<dbReference type="GO" id="GO:0005524">
    <property type="term" value="F:ATP binding"/>
    <property type="evidence" value="ECO:0007669"/>
    <property type="project" value="UniProtKB-UniRule"/>
</dbReference>
<dbReference type="CDD" id="cd00774">
    <property type="entry name" value="GlyRS-like_core"/>
    <property type="match status" value="1"/>
</dbReference>
<dbReference type="InterPro" id="IPR006195">
    <property type="entry name" value="aa-tRNA-synth_II"/>
</dbReference>
<dbReference type="SUPFAM" id="SSF55681">
    <property type="entry name" value="Class II aaRS and biotin synthetases"/>
    <property type="match status" value="1"/>
</dbReference>
<keyword evidence="7 8" id="KW-0030">Aminoacyl-tRNA synthetase</keyword>
<dbReference type="RefSeq" id="WP_090410166.1">
    <property type="nucleotide sequence ID" value="NZ_CP047050.1"/>
</dbReference>
<feature type="binding site" evidence="8">
    <location>
        <position position="101"/>
    </location>
    <ligand>
        <name>substrate</name>
    </ligand>
</feature>
<dbReference type="SUPFAM" id="SSF52954">
    <property type="entry name" value="Class II aaRS ABD-related"/>
    <property type="match status" value="1"/>
</dbReference>
<dbReference type="CDD" id="cd00858">
    <property type="entry name" value="GlyRS_anticodon"/>
    <property type="match status" value="1"/>
</dbReference>
<dbReference type="Proteomes" id="UP000243588">
    <property type="component" value="Unassembled WGS sequence"/>
</dbReference>
<dbReference type="OrthoDB" id="9760853at2"/>
<dbReference type="HAMAP" id="MF_00253_B">
    <property type="entry name" value="Gly_tRNA_synth_B"/>
    <property type="match status" value="1"/>
</dbReference>
<dbReference type="InterPro" id="IPR002314">
    <property type="entry name" value="aa-tRNA-synt_IIb"/>
</dbReference>
<dbReference type="GO" id="GO:1990742">
    <property type="term" value="C:microvesicle"/>
    <property type="evidence" value="ECO:0007669"/>
    <property type="project" value="UniProtKB-ARBA"/>
</dbReference>
<dbReference type="STRING" id="702745.SAMN05421818_12420"/>
<dbReference type="InterPro" id="IPR022961">
    <property type="entry name" value="Gly_tRNA_ligase_bac"/>
</dbReference>
<comment type="subunit">
    <text evidence="8">Homodimer.</text>
</comment>
<feature type="domain" description="Aminoacyl-transfer RNA synthetases class-II family profile" evidence="10">
    <location>
        <begin position="177"/>
        <end position="411"/>
    </location>
</feature>
<dbReference type="GO" id="GO:0015966">
    <property type="term" value="P:diadenosine tetraphosphate biosynthetic process"/>
    <property type="evidence" value="ECO:0007669"/>
    <property type="project" value="UniProtKB-ARBA"/>
</dbReference>
<dbReference type="GO" id="GO:0004820">
    <property type="term" value="F:glycine-tRNA ligase activity"/>
    <property type="evidence" value="ECO:0007669"/>
    <property type="project" value="UniProtKB-UniRule"/>
</dbReference>
<sequence>MAKQDDIFKNVISHAKEYGYIFPSSEIYDGLSAVYDYAQNGVELKRNIREYWWKSMVQMHENIVGIDASIFMHPTTWKASGHVDAFNDPLIDNKDSKKRYRADVLIEDYCEKLYQKAQKEIEKAKKRFGESFDEEQFVATNPRVVEYLAKKKEILERMARGLDSGDLADVKALIEELEIADPETGSKNWTEVRQFNLMFGTKLGASADSAMDLYLRPETAQGIFVNFLNVQKTGRMKIPFGIAQTGKAFRNEIVARQFIFRMREFEQMEMQFFVKPGEEMKYYEYWKATRHKWHLSLGMGAENYRFHDHEKLAHYANAATDIEFNFPFGFKELEGIHSRTDFDLKAHEKFSGKKLQFFDNETNTSYVPYVVETSVGLDRMFLSIFSKSLQEETLEDGSTRTVLKLPAVLAPTKATILPLVKKDGLPEIAKEIIEDLKWDFNVAYDEKDAVGRRYRRADALGTPFCITVDHQTLEDKTVTIRHRDTMKQDRVAIADLKNIINEEVSIKNWLKKMM</sequence>
<keyword evidence="12" id="KW-1185">Reference proteome</keyword>
<keyword evidence="6 8" id="KW-0648">Protein biosynthesis</keyword>
<dbReference type="Pfam" id="PF00587">
    <property type="entry name" value="tRNA-synt_2b"/>
    <property type="match status" value="1"/>
</dbReference>
<keyword evidence="2 8" id="KW-0963">Cytoplasm</keyword>
<evidence type="ECO:0000256" key="6">
    <source>
        <dbReference type="ARBA" id="ARBA00022917"/>
    </source>
</evidence>
<dbReference type="Pfam" id="PF03129">
    <property type="entry name" value="HGTP_anticodon"/>
    <property type="match status" value="1"/>
</dbReference>
<feature type="binding site" evidence="8">
    <location>
        <begin position="265"/>
        <end position="269"/>
    </location>
    <ligand>
        <name>substrate</name>
    </ligand>
</feature>
<dbReference type="FunFam" id="3.40.50.800:FF:000002">
    <property type="entry name" value="Glycine--tRNA ligase"/>
    <property type="match status" value="1"/>
</dbReference>
<dbReference type="NCBIfam" id="TIGR00389">
    <property type="entry name" value="glyS_dimeric"/>
    <property type="match status" value="1"/>
</dbReference>